<dbReference type="SUPFAM" id="SSF89550">
    <property type="entry name" value="PHP domain-like"/>
    <property type="match status" value="1"/>
</dbReference>
<name>K7S5C0_ACIA4</name>
<dbReference type="CDD" id="cd07438">
    <property type="entry name" value="PHP_HisPPase_AMP"/>
    <property type="match status" value="1"/>
</dbReference>
<dbReference type="KEGG" id="pbo:PACID_20170"/>
<proteinExistence type="predicted"/>
<dbReference type="Pfam" id="PF02811">
    <property type="entry name" value="PHP"/>
    <property type="match status" value="1"/>
</dbReference>
<gene>
    <name evidence="2" type="ordered locus">PACID_20170</name>
</gene>
<evidence type="ECO:0000313" key="3">
    <source>
        <dbReference type="Proteomes" id="UP000000214"/>
    </source>
</evidence>
<accession>K7S5C0</accession>
<dbReference type="InterPro" id="IPR004013">
    <property type="entry name" value="PHP_dom"/>
</dbReference>
<dbReference type="GO" id="GO:0035312">
    <property type="term" value="F:5'-3' DNA exonuclease activity"/>
    <property type="evidence" value="ECO:0007669"/>
    <property type="project" value="TreeGrafter"/>
</dbReference>
<dbReference type="InterPro" id="IPR016195">
    <property type="entry name" value="Pol/histidinol_Pase-like"/>
</dbReference>
<evidence type="ECO:0000313" key="2">
    <source>
        <dbReference type="EMBL" id="AFV89812.1"/>
    </source>
</evidence>
<dbReference type="AlphaFoldDB" id="K7S5C0"/>
<dbReference type="PATRIC" id="fig|1171373.8.peg.1996"/>
<dbReference type="InterPro" id="IPR052018">
    <property type="entry name" value="PHP_domain"/>
</dbReference>
<dbReference type="eggNOG" id="COG0613">
    <property type="taxonomic scope" value="Bacteria"/>
</dbReference>
<dbReference type="STRING" id="1171373.PACID_20170"/>
<dbReference type="Gene3D" id="1.10.150.650">
    <property type="match status" value="1"/>
</dbReference>
<dbReference type="EMBL" id="CP003493">
    <property type="protein sequence ID" value="AFV89812.1"/>
    <property type="molecule type" value="Genomic_DNA"/>
</dbReference>
<dbReference type="PANTHER" id="PTHR42924">
    <property type="entry name" value="EXONUCLEASE"/>
    <property type="match status" value="1"/>
</dbReference>
<sequence length="286" mass="31024">MRIDLHTHSAASDGTDSPTGLVMSAAEARLQVIALTDHDTFDGLSEALAAGQRFGVRVVPGVEVSCNQDGTEVHLLGYGCRTSDESLGAELELIRNGRSGRLFRMVKALQRAGLDITVEEVLARGGSTPSIGRPHVADVMVAKGYVADRDEAFRDWLEEGRPGFVRRYSCDLARAVDLIHGAGGAAVLAHPWGRGAERVLTTDVITALTRRHRLDGIEVDHQDHTAEQRALLFELGGRLGLIRTGSSDYHGTGKKNHPLGCNTTRETAYRELCTRIQLRGGELNRV</sequence>
<dbReference type="HOGENOM" id="CLU_067347_1_0_11"/>
<reference evidence="2 3" key="1">
    <citation type="journal article" date="2012" name="BMC Genomics">
        <title>The genome sequence of Propionibacterium acidipropionici provides insights into its biotechnological and industrial potential.</title>
        <authorList>
            <person name="Parizzi L.P."/>
            <person name="Grassi M.C."/>
            <person name="Llerena L.A."/>
            <person name="Carazzolle M.F."/>
            <person name="Queiroz V.L."/>
            <person name="Lunardi I."/>
            <person name="Zeidler A.F."/>
            <person name="Teixeira P.J."/>
            <person name="Mieczkowski P."/>
            <person name="Rincones J."/>
            <person name="Pereira G.A."/>
        </authorList>
    </citation>
    <scope>NUCLEOTIDE SEQUENCE [LARGE SCALE GENOMIC DNA]</scope>
    <source>
        <strain evidence="3">ATCC 4875 / DSM 20272 / JCM 6432 / NBRC 12425 / NCIMB 8070</strain>
    </source>
</reference>
<dbReference type="GO" id="GO:0004534">
    <property type="term" value="F:5'-3' RNA exonuclease activity"/>
    <property type="evidence" value="ECO:0007669"/>
    <property type="project" value="TreeGrafter"/>
</dbReference>
<feature type="domain" description="Polymerase/histidinol phosphatase N-terminal" evidence="1">
    <location>
        <begin position="3"/>
        <end position="68"/>
    </location>
</feature>
<dbReference type="SMART" id="SM00481">
    <property type="entry name" value="POLIIIAc"/>
    <property type="match status" value="1"/>
</dbReference>
<dbReference type="PANTHER" id="PTHR42924:SF3">
    <property type="entry name" value="POLYMERASE_HISTIDINOL PHOSPHATASE N-TERMINAL DOMAIN-CONTAINING PROTEIN"/>
    <property type="match status" value="1"/>
</dbReference>
<dbReference type="InterPro" id="IPR003141">
    <property type="entry name" value="Pol/His_phosphatase_N"/>
</dbReference>
<dbReference type="Proteomes" id="UP000000214">
    <property type="component" value="Chromosome"/>
</dbReference>
<evidence type="ECO:0000259" key="1">
    <source>
        <dbReference type="SMART" id="SM00481"/>
    </source>
</evidence>
<dbReference type="Gene3D" id="3.20.20.140">
    <property type="entry name" value="Metal-dependent hydrolases"/>
    <property type="match status" value="1"/>
</dbReference>
<organism evidence="2 3">
    <name type="scientific">Acidipropionibacterium acidipropionici (strain ATCC 4875 / DSM 20272 / JCM 6432 / NBRC 12425 / NCIMB 8070 / 4)</name>
    <name type="common">Propionibacterium acidipropionici</name>
    <dbReference type="NCBI Taxonomy" id="1171373"/>
    <lineage>
        <taxon>Bacteria</taxon>
        <taxon>Bacillati</taxon>
        <taxon>Actinomycetota</taxon>
        <taxon>Actinomycetes</taxon>
        <taxon>Propionibacteriales</taxon>
        <taxon>Propionibacteriaceae</taxon>
        <taxon>Acidipropionibacterium</taxon>
    </lineage>
</organism>
<protein>
    <submittedName>
        <fullName evidence="2">PHP domain-containing protein</fullName>
    </submittedName>
</protein>